<dbReference type="Pfam" id="PF11700">
    <property type="entry name" value="ATG22"/>
    <property type="match status" value="2"/>
</dbReference>
<dbReference type="OrthoDB" id="5289893at2"/>
<evidence type="ECO:0000256" key="2">
    <source>
        <dbReference type="ARBA" id="ARBA00022448"/>
    </source>
</evidence>
<dbReference type="GO" id="GO:0012505">
    <property type="term" value="C:endomembrane system"/>
    <property type="evidence" value="ECO:0007669"/>
    <property type="project" value="UniProtKB-SubCell"/>
</dbReference>
<comment type="caution">
    <text evidence="8">The sequence shown here is derived from an EMBL/GenBank/DDBJ whole genome shotgun (WGS) entry which is preliminary data.</text>
</comment>
<feature type="transmembrane region" description="Helical" evidence="6">
    <location>
        <begin position="279"/>
        <end position="296"/>
    </location>
</feature>
<dbReference type="GO" id="GO:0022857">
    <property type="term" value="F:transmembrane transporter activity"/>
    <property type="evidence" value="ECO:0007669"/>
    <property type="project" value="InterPro"/>
</dbReference>
<feature type="transmembrane region" description="Helical" evidence="6">
    <location>
        <begin position="154"/>
        <end position="174"/>
    </location>
</feature>
<dbReference type="EMBL" id="LUKF01000003">
    <property type="protein sequence ID" value="KYG70164.1"/>
    <property type="molecule type" value="Genomic_DNA"/>
</dbReference>
<feature type="transmembrane region" description="Helical" evidence="6">
    <location>
        <begin position="208"/>
        <end position="228"/>
    </location>
</feature>
<reference evidence="8 9" key="1">
    <citation type="submission" date="2016-03" db="EMBL/GenBank/DDBJ databases">
        <authorList>
            <person name="Ploux O."/>
        </authorList>
    </citation>
    <scope>NUCLEOTIDE SEQUENCE [LARGE SCALE GENOMIC DNA]</scope>
    <source>
        <strain evidence="8 9">BER2</strain>
    </source>
</reference>
<dbReference type="PANTHER" id="PTHR23519:SF1">
    <property type="entry name" value="AUTOPHAGY-RELATED PROTEIN 22"/>
    <property type="match status" value="1"/>
</dbReference>
<dbReference type="InterPro" id="IPR050495">
    <property type="entry name" value="ATG22/LtaA_families"/>
</dbReference>
<keyword evidence="3 6" id="KW-0812">Transmembrane</keyword>
<accession>A0A150WUM8</accession>
<protein>
    <submittedName>
        <fullName evidence="8">Permease</fullName>
    </submittedName>
</protein>
<keyword evidence="2" id="KW-0813">Transport</keyword>
<dbReference type="PANTHER" id="PTHR23519">
    <property type="entry name" value="AUTOPHAGY-RELATED PROTEIN 22"/>
    <property type="match status" value="1"/>
</dbReference>
<dbReference type="SUPFAM" id="SSF103473">
    <property type="entry name" value="MFS general substrate transporter"/>
    <property type="match status" value="1"/>
</dbReference>
<name>A0A150WUM8_BDEBC</name>
<feature type="transmembrane region" description="Helical" evidence="6">
    <location>
        <begin position="56"/>
        <end position="75"/>
    </location>
</feature>
<keyword evidence="4 6" id="KW-1133">Transmembrane helix</keyword>
<evidence type="ECO:0000313" key="9">
    <source>
        <dbReference type="Proteomes" id="UP000075391"/>
    </source>
</evidence>
<feature type="transmembrane region" description="Helical" evidence="6">
    <location>
        <begin position="367"/>
        <end position="386"/>
    </location>
</feature>
<comment type="subcellular location">
    <subcellularLocation>
        <location evidence="1">Endomembrane system</location>
        <topology evidence="1">Multi-pass membrane protein</topology>
    </subcellularLocation>
</comment>
<evidence type="ECO:0000256" key="5">
    <source>
        <dbReference type="ARBA" id="ARBA00023136"/>
    </source>
</evidence>
<evidence type="ECO:0000256" key="4">
    <source>
        <dbReference type="ARBA" id="ARBA00022989"/>
    </source>
</evidence>
<feature type="transmembrane region" description="Helical" evidence="6">
    <location>
        <begin position="336"/>
        <end position="361"/>
    </location>
</feature>
<feature type="domain" description="Major facilitator superfamily (MFS) profile" evidence="7">
    <location>
        <begin position="1"/>
        <end position="392"/>
    </location>
</feature>
<feature type="transmembrane region" description="Helical" evidence="6">
    <location>
        <begin position="302"/>
        <end position="324"/>
    </location>
</feature>
<proteinExistence type="predicted"/>
<evidence type="ECO:0000256" key="1">
    <source>
        <dbReference type="ARBA" id="ARBA00004127"/>
    </source>
</evidence>
<dbReference type="Gene3D" id="1.20.1250.20">
    <property type="entry name" value="MFS general substrate transporter like domains"/>
    <property type="match status" value="2"/>
</dbReference>
<feature type="transmembrane region" description="Helical" evidence="6">
    <location>
        <begin position="81"/>
        <end position="101"/>
    </location>
</feature>
<dbReference type="InterPro" id="IPR020846">
    <property type="entry name" value="MFS_dom"/>
</dbReference>
<feature type="transmembrane region" description="Helical" evidence="6">
    <location>
        <begin position="122"/>
        <end position="142"/>
    </location>
</feature>
<sequence>MAVFFPIFFKSYWSQGADAVVTTARLGTAISISSLAIALLSPTLGVMADLKGFKKLFCMIFTVVGVLACAVMGFIPMGDWLAAMVAYGIAMAAFNAASVFYDSLLPYVAQGRTMDYASSLGYAMGYLGGGVLFLVNVLMYLFPATFGISDGVAAVKISFVTVAIWWLVFSIPLAKNVPEPHIQVSKHNFWGLTRESIKTLRRTLKALLLEKNLLIFMVAYWLYIDGVYTVMTMAVDYGISIGLESKDLIVAVLITQFIGFPCAYFFGTFTRRWGTKAPIMVCIAIYAITVIGATWMSQAWHFYLLATVIGMVQGGVQSLSRSMFGRMIKPEESGEYFGLFNLVGRFASILGPLVVAVGVTVTGNSRMGMMGLLVLFVLGGGLLALVREPARENA</sequence>
<dbReference type="InterPro" id="IPR036259">
    <property type="entry name" value="MFS_trans_sf"/>
</dbReference>
<dbReference type="PROSITE" id="PS50850">
    <property type="entry name" value="MFS"/>
    <property type="match status" value="1"/>
</dbReference>
<feature type="transmembrane region" description="Helical" evidence="6">
    <location>
        <begin position="248"/>
        <end position="267"/>
    </location>
</feature>
<evidence type="ECO:0000256" key="3">
    <source>
        <dbReference type="ARBA" id="ARBA00022692"/>
    </source>
</evidence>
<evidence type="ECO:0000259" key="7">
    <source>
        <dbReference type="PROSITE" id="PS50850"/>
    </source>
</evidence>
<feature type="transmembrane region" description="Helical" evidence="6">
    <location>
        <begin position="26"/>
        <end position="44"/>
    </location>
</feature>
<keyword evidence="5 6" id="KW-0472">Membrane</keyword>
<dbReference type="Proteomes" id="UP000075391">
    <property type="component" value="Unassembled WGS sequence"/>
</dbReference>
<gene>
    <name evidence="8" type="ORF">AZI85_14890</name>
</gene>
<dbReference type="AlphaFoldDB" id="A0A150WUM8"/>
<evidence type="ECO:0000256" key="6">
    <source>
        <dbReference type="SAM" id="Phobius"/>
    </source>
</evidence>
<evidence type="ECO:0000313" key="8">
    <source>
        <dbReference type="EMBL" id="KYG70164.1"/>
    </source>
</evidence>
<organism evidence="8 9">
    <name type="scientific">Bdellovibrio bacteriovorus</name>
    <dbReference type="NCBI Taxonomy" id="959"/>
    <lineage>
        <taxon>Bacteria</taxon>
        <taxon>Pseudomonadati</taxon>
        <taxon>Bdellovibrionota</taxon>
        <taxon>Bdellovibrionia</taxon>
        <taxon>Bdellovibrionales</taxon>
        <taxon>Pseudobdellovibrionaceae</taxon>
        <taxon>Bdellovibrio</taxon>
    </lineage>
</organism>
<dbReference type="InterPro" id="IPR024671">
    <property type="entry name" value="Atg22-like"/>
</dbReference>